<dbReference type="CDD" id="cd01289">
    <property type="entry name" value="FabA_like"/>
    <property type="match status" value="1"/>
</dbReference>
<dbReference type="AlphaFoldDB" id="A0A843YK48"/>
<sequence>MHADESIDNFPAICTFMPHSGRMVLLNRVLSADAENLCAEVVIRPDSLFCESDHGVGNWIGVEYMAQAIAAYAGYNASLRDEPVKVGFLLGTRSYDAHCSYFAVGSVLHVAVQRLIQTDNGVGSFECSITDTDRKTLATATITVFQPDDADAFLQSSEK</sequence>
<dbReference type="PIRSF" id="PIRSF020565">
    <property type="entry name" value="3Ho_Ac_ACP_DH_prd"/>
    <property type="match status" value="1"/>
</dbReference>
<evidence type="ECO:0000313" key="1">
    <source>
        <dbReference type="EMBL" id="MQQ99339.1"/>
    </source>
</evidence>
<gene>
    <name evidence="1" type="ORF">GEV47_01390</name>
</gene>
<protein>
    <submittedName>
        <fullName evidence="1">3-hydroxylacyl-ACP dehydratase</fullName>
    </submittedName>
</protein>
<dbReference type="InterPro" id="IPR029069">
    <property type="entry name" value="HotDog_dom_sf"/>
</dbReference>
<dbReference type="InterPro" id="IPR016776">
    <property type="entry name" value="ApeP-like_dehydratase"/>
</dbReference>
<organism evidence="1 2">
    <name type="scientific">Glaciimonas soli</name>
    <dbReference type="NCBI Taxonomy" id="2590999"/>
    <lineage>
        <taxon>Bacteria</taxon>
        <taxon>Pseudomonadati</taxon>
        <taxon>Pseudomonadota</taxon>
        <taxon>Betaproteobacteria</taxon>
        <taxon>Burkholderiales</taxon>
        <taxon>Oxalobacteraceae</taxon>
        <taxon>Glaciimonas</taxon>
    </lineage>
</organism>
<dbReference type="Pfam" id="PF22817">
    <property type="entry name" value="ApeP-like"/>
    <property type="match status" value="1"/>
</dbReference>
<proteinExistence type="predicted"/>
<reference evidence="1 2" key="1">
    <citation type="submission" date="2019-10" db="EMBL/GenBank/DDBJ databases">
        <title>Glaciimonas soli sp. nov., a psychrophilic bacterium isolated from the forest soil of a high elevation mountain in Taiwan.</title>
        <authorList>
            <person name="Wang L.-T."/>
            <person name="Shieh W.Y."/>
        </authorList>
    </citation>
    <scope>NUCLEOTIDE SEQUENCE [LARGE SCALE GENOMIC DNA]</scope>
    <source>
        <strain evidence="1 2">GS1</strain>
    </source>
</reference>
<accession>A0A843YK48</accession>
<dbReference type="OrthoDB" id="9800188at2"/>
<dbReference type="EMBL" id="WINI01000001">
    <property type="protein sequence ID" value="MQQ99339.1"/>
    <property type="molecule type" value="Genomic_DNA"/>
</dbReference>
<name>A0A843YK48_9BURK</name>
<evidence type="ECO:0000313" key="2">
    <source>
        <dbReference type="Proteomes" id="UP000451565"/>
    </source>
</evidence>
<dbReference type="Proteomes" id="UP000451565">
    <property type="component" value="Unassembled WGS sequence"/>
</dbReference>
<comment type="caution">
    <text evidence="1">The sequence shown here is derived from an EMBL/GenBank/DDBJ whole genome shotgun (WGS) entry which is preliminary data.</text>
</comment>
<keyword evidence="2" id="KW-1185">Reference proteome</keyword>
<dbReference type="SUPFAM" id="SSF54637">
    <property type="entry name" value="Thioesterase/thiol ester dehydrase-isomerase"/>
    <property type="match status" value="1"/>
</dbReference>
<dbReference type="Gene3D" id="3.10.129.10">
    <property type="entry name" value="Hotdog Thioesterase"/>
    <property type="match status" value="1"/>
</dbReference>